<dbReference type="InterPro" id="IPR036866">
    <property type="entry name" value="RibonucZ/Hydroxyglut_hydro"/>
</dbReference>
<evidence type="ECO:0000313" key="2">
    <source>
        <dbReference type="EMBL" id="MPL64698.1"/>
    </source>
</evidence>
<gene>
    <name evidence="2" type="ORF">SDC9_10355</name>
</gene>
<dbReference type="InterPro" id="IPR052926">
    <property type="entry name" value="Metallo-beta-lactamase_dom"/>
</dbReference>
<dbReference type="EMBL" id="VSSQ01000025">
    <property type="protein sequence ID" value="MPL64698.1"/>
    <property type="molecule type" value="Genomic_DNA"/>
</dbReference>
<name>A0A644TCS2_9ZZZZ</name>
<dbReference type="Gene3D" id="3.60.15.10">
    <property type="entry name" value="Ribonuclease Z/Hydroxyacylglutathione hydrolase-like"/>
    <property type="match status" value="1"/>
</dbReference>
<comment type="caution">
    <text evidence="2">The sequence shown here is derived from an EMBL/GenBank/DDBJ whole genome shotgun (WGS) entry which is preliminary data.</text>
</comment>
<dbReference type="GO" id="GO:0016740">
    <property type="term" value="F:transferase activity"/>
    <property type="evidence" value="ECO:0007669"/>
    <property type="project" value="TreeGrafter"/>
</dbReference>
<dbReference type="PANTHER" id="PTHR13754">
    <property type="entry name" value="METALLO-BETA-LACTAMASE SUPERFAMILY PROTEIN"/>
    <property type="match status" value="1"/>
</dbReference>
<evidence type="ECO:0000259" key="1">
    <source>
        <dbReference type="SMART" id="SM00849"/>
    </source>
</evidence>
<dbReference type="Pfam" id="PF00753">
    <property type="entry name" value="Lactamase_B"/>
    <property type="match status" value="1"/>
</dbReference>
<dbReference type="CDD" id="cd07713">
    <property type="entry name" value="DHPS-like_MBL-fold"/>
    <property type="match status" value="1"/>
</dbReference>
<dbReference type="InterPro" id="IPR001279">
    <property type="entry name" value="Metallo-B-lactamas"/>
</dbReference>
<sequence>MKITVLVDNYVPNTCDLYGEPSFSCYIEDENLKILFDAGISNIPLKNAKRLKLDLSDIDYVILSHGHLDHTWGLDYYLKKYGSSDKKKLVCHPYALKPKKYKRDNIGIKGTEKGLEQQFEIIKTKVPYWLNGAIVFLGEIERNTAFENLTPLGKTKVNEEYVDDFLFDDSALAINTNDGIVIITGCSHSGICNIIEQAKKVLNNNKIRMIIGGFHLQSEDPDDEILTKTKEFLGKENIGIVYPCHCTNLLSKNEIAKVTRVGEAGSGTSIEI</sequence>
<protein>
    <recommendedName>
        <fullName evidence="1">Metallo-beta-lactamase domain-containing protein</fullName>
    </recommendedName>
</protein>
<accession>A0A644TCS2</accession>
<dbReference type="InterPro" id="IPR041712">
    <property type="entry name" value="DHPS-like_MBL-fold"/>
</dbReference>
<feature type="domain" description="Metallo-beta-lactamase" evidence="1">
    <location>
        <begin position="21"/>
        <end position="178"/>
    </location>
</feature>
<dbReference type="PANTHER" id="PTHR13754:SF18">
    <property type="entry name" value="7,8-DIHYDROPTERIN-6-METHYL-4-(BETA-D-RIBOFURANOSYL)-AMINOBENZENE-5'-PHOSPHATE SYNTHASE"/>
    <property type="match status" value="1"/>
</dbReference>
<organism evidence="2">
    <name type="scientific">bioreactor metagenome</name>
    <dbReference type="NCBI Taxonomy" id="1076179"/>
    <lineage>
        <taxon>unclassified sequences</taxon>
        <taxon>metagenomes</taxon>
        <taxon>ecological metagenomes</taxon>
    </lineage>
</organism>
<proteinExistence type="predicted"/>
<dbReference type="SUPFAM" id="SSF56281">
    <property type="entry name" value="Metallo-hydrolase/oxidoreductase"/>
    <property type="match status" value="1"/>
</dbReference>
<reference evidence="2" key="1">
    <citation type="submission" date="2019-08" db="EMBL/GenBank/DDBJ databases">
        <authorList>
            <person name="Kucharzyk K."/>
            <person name="Murdoch R.W."/>
            <person name="Higgins S."/>
            <person name="Loffler F."/>
        </authorList>
    </citation>
    <scope>NUCLEOTIDE SEQUENCE</scope>
</reference>
<dbReference type="AlphaFoldDB" id="A0A644TCS2"/>
<dbReference type="SMART" id="SM00849">
    <property type="entry name" value="Lactamase_B"/>
    <property type="match status" value="1"/>
</dbReference>